<evidence type="ECO:0000256" key="2">
    <source>
        <dbReference type="ARBA" id="ARBA00022679"/>
    </source>
</evidence>
<name>A0AAW9HKK4_9ACTO</name>
<feature type="domain" description="Cytidylate kinase" evidence="9">
    <location>
        <begin position="35"/>
        <end position="246"/>
    </location>
</feature>
<evidence type="ECO:0000313" key="11">
    <source>
        <dbReference type="Proteomes" id="UP001288320"/>
    </source>
</evidence>
<comment type="catalytic activity">
    <reaction evidence="7 8">
        <text>CMP + ATP = CDP + ADP</text>
        <dbReference type="Rhea" id="RHEA:11600"/>
        <dbReference type="ChEBI" id="CHEBI:30616"/>
        <dbReference type="ChEBI" id="CHEBI:58069"/>
        <dbReference type="ChEBI" id="CHEBI:60377"/>
        <dbReference type="ChEBI" id="CHEBI:456216"/>
        <dbReference type="EC" id="2.7.4.25"/>
    </reaction>
</comment>
<keyword evidence="3 8" id="KW-0547">Nucleotide-binding</keyword>
<keyword evidence="5 8" id="KW-0067">ATP-binding</keyword>
<dbReference type="EMBL" id="JAWNFV010000002">
    <property type="protein sequence ID" value="MDY5139987.1"/>
    <property type="molecule type" value="Genomic_DNA"/>
</dbReference>
<dbReference type="HAMAP" id="MF_00238">
    <property type="entry name" value="Cytidyl_kinase_type1"/>
    <property type="match status" value="1"/>
</dbReference>
<dbReference type="Gene3D" id="3.40.50.300">
    <property type="entry name" value="P-loop containing nucleotide triphosphate hydrolases"/>
    <property type="match status" value="1"/>
</dbReference>
<comment type="similarity">
    <text evidence="1 8">Belongs to the cytidylate kinase family. Type 1 subfamily.</text>
</comment>
<protein>
    <recommendedName>
        <fullName evidence="8">Cytidylate kinase</fullName>
        <shortName evidence="8">CK</shortName>
        <ecNumber evidence="8">2.7.4.25</ecNumber>
    </recommendedName>
    <alternativeName>
        <fullName evidence="8">Cytidine monophosphate kinase</fullName>
        <shortName evidence="8">CMP kinase</shortName>
    </alternativeName>
</protein>
<evidence type="ECO:0000256" key="3">
    <source>
        <dbReference type="ARBA" id="ARBA00022741"/>
    </source>
</evidence>
<comment type="caution">
    <text evidence="10">The sequence shown here is derived from an EMBL/GenBank/DDBJ whole genome shotgun (WGS) entry which is preliminary data.</text>
</comment>
<dbReference type="EC" id="2.7.4.25" evidence="8"/>
<dbReference type="CDD" id="cd02020">
    <property type="entry name" value="CMPK"/>
    <property type="match status" value="1"/>
</dbReference>
<dbReference type="AlphaFoldDB" id="A0AAW9HKK4"/>
<dbReference type="NCBIfam" id="TIGR00017">
    <property type="entry name" value="cmk"/>
    <property type="match status" value="1"/>
</dbReference>
<evidence type="ECO:0000256" key="4">
    <source>
        <dbReference type="ARBA" id="ARBA00022777"/>
    </source>
</evidence>
<dbReference type="GO" id="GO:0005524">
    <property type="term" value="F:ATP binding"/>
    <property type="evidence" value="ECO:0007669"/>
    <property type="project" value="UniProtKB-UniRule"/>
</dbReference>
<dbReference type="RefSeq" id="WP_320753006.1">
    <property type="nucleotide sequence ID" value="NZ_JAWNFV010000002.1"/>
</dbReference>
<dbReference type="GO" id="GO:0036431">
    <property type="term" value="F:dCMP kinase activity"/>
    <property type="evidence" value="ECO:0007669"/>
    <property type="project" value="InterPro"/>
</dbReference>
<dbReference type="InterPro" id="IPR027417">
    <property type="entry name" value="P-loop_NTPase"/>
</dbReference>
<dbReference type="InterPro" id="IPR003136">
    <property type="entry name" value="Cytidylate_kin"/>
</dbReference>
<comment type="subcellular location">
    <subcellularLocation>
        <location evidence="8">Cytoplasm</location>
    </subcellularLocation>
</comment>
<evidence type="ECO:0000256" key="8">
    <source>
        <dbReference type="HAMAP-Rule" id="MF_00238"/>
    </source>
</evidence>
<feature type="binding site" evidence="8">
    <location>
        <begin position="39"/>
        <end position="47"/>
    </location>
    <ligand>
        <name>ATP</name>
        <dbReference type="ChEBI" id="CHEBI:30616"/>
    </ligand>
</feature>
<gene>
    <name evidence="8 10" type="primary">cmk</name>
    <name evidence="10" type="ORF">R6G74_01470</name>
</gene>
<comment type="catalytic activity">
    <reaction evidence="6 8">
        <text>dCMP + ATP = dCDP + ADP</text>
        <dbReference type="Rhea" id="RHEA:25094"/>
        <dbReference type="ChEBI" id="CHEBI:30616"/>
        <dbReference type="ChEBI" id="CHEBI:57566"/>
        <dbReference type="ChEBI" id="CHEBI:58593"/>
        <dbReference type="ChEBI" id="CHEBI:456216"/>
        <dbReference type="EC" id="2.7.4.25"/>
    </reaction>
</comment>
<dbReference type="Pfam" id="PF02224">
    <property type="entry name" value="Cytidylate_kin"/>
    <property type="match status" value="1"/>
</dbReference>
<dbReference type="SUPFAM" id="SSF52540">
    <property type="entry name" value="P-loop containing nucleoside triphosphate hydrolases"/>
    <property type="match status" value="1"/>
</dbReference>
<evidence type="ECO:0000256" key="7">
    <source>
        <dbReference type="ARBA" id="ARBA00048478"/>
    </source>
</evidence>
<dbReference type="Proteomes" id="UP001288320">
    <property type="component" value="Unassembled WGS sequence"/>
</dbReference>
<accession>A0AAW9HKK4</accession>
<dbReference type="GO" id="GO:0005737">
    <property type="term" value="C:cytoplasm"/>
    <property type="evidence" value="ECO:0007669"/>
    <property type="project" value="UniProtKB-SubCell"/>
</dbReference>
<evidence type="ECO:0000259" key="9">
    <source>
        <dbReference type="Pfam" id="PF02224"/>
    </source>
</evidence>
<dbReference type="InterPro" id="IPR011994">
    <property type="entry name" value="Cytidylate_kinase_dom"/>
</dbReference>
<evidence type="ECO:0000256" key="5">
    <source>
        <dbReference type="ARBA" id="ARBA00022840"/>
    </source>
</evidence>
<keyword evidence="2 8" id="KW-0808">Transferase</keyword>
<evidence type="ECO:0000256" key="6">
    <source>
        <dbReference type="ARBA" id="ARBA00047615"/>
    </source>
</evidence>
<evidence type="ECO:0000313" key="10">
    <source>
        <dbReference type="EMBL" id="MDY5139987.1"/>
    </source>
</evidence>
<keyword evidence="8" id="KW-0963">Cytoplasm</keyword>
<evidence type="ECO:0000256" key="1">
    <source>
        <dbReference type="ARBA" id="ARBA00009427"/>
    </source>
</evidence>
<proteinExistence type="inferred from homology"/>
<dbReference type="GO" id="GO:0006220">
    <property type="term" value="P:pyrimidine nucleotide metabolic process"/>
    <property type="evidence" value="ECO:0007669"/>
    <property type="project" value="UniProtKB-UniRule"/>
</dbReference>
<sequence>MSEMNTAGTQGPEAAATPHAEAMDTPCLETAGYPIAIDGPSGSGKSTVSRQVARELGLSYLDTGAMYRAAAWAAQHAGVELTDQAAVTAVVRAMKLDMPLDPDNKKISCEGEDITAAIRAPELSRVVSQVAVNLEVRAELIARQRAIIAAHPRIVVEGRDITSVVAPEAPTKILLTASEETRLARRAREVRGSAAPDALAATRAEVTERDAQDSTVASFLEDREGVVTIDSSQMSIADVVAAVRTLAQGSGKEQE</sequence>
<keyword evidence="4 8" id="KW-0418">Kinase</keyword>
<organism evidence="10 11">
    <name type="scientific">Actinotignum timonense</name>
    <dbReference type="NCBI Taxonomy" id="1870995"/>
    <lineage>
        <taxon>Bacteria</taxon>
        <taxon>Bacillati</taxon>
        <taxon>Actinomycetota</taxon>
        <taxon>Actinomycetes</taxon>
        <taxon>Actinomycetales</taxon>
        <taxon>Actinomycetaceae</taxon>
        <taxon>Actinotignum</taxon>
    </lineage>
</organism>
<reference evidence="10" key="1">
    <citation type="submission" date="2023-10" db="EMBL/GenBank/DDBJ databases">
        <title>Whole Genome based description of the genera Actinobaculum and Actinotignum reveals a complex phylogenetic relationship within the species included in the genus Actinotignum.</title>
        <authorList>
            <person name="Jensen C.S."/>
            <person name="Dargis R."/>
            <person name="Kemp M."/>
            <person name="Christensen J.J."/>
        </authorList>
    </citation>
    <scope>NUCLEOTIDE SEQUENCE</scope>
    <source>
        <strain evidence="10">SLA_B245</strain>
    </source>
</reference>